<organism evidence="2 3">
    <name type="scientific">Armillaria gallica</name>
    <name type="common">Bulbous honey fungus</name>
    <name type="synonym">Armillaria bulbosa</name>
    <dbReference type="NCBI Taxonomy" id="47427"/>
    <lineage>
        <taxon>Eukaryota</taxon>
        <taxon>Fungi</taxon>
        <taxon>Dikarya</taxon>
        <taxon>Basidiomycota</taxon>
        <taxon>Agaricomycotina</taxon>
        <taxon>Agaricomycetes</taxon>
        <taxon>Agaricomycetidae</taxon>
        <taxon>Agaricales</taxon>
        <taxon>Marasmiineae</taxon>
        <taxon>Physalacriaceae</taxon>
        <taxon>Armillaria</taxon>
    </lineage>
</organism>
<dbReference type="EMBL" id="KZ293727">
    <property type="protein sequence ID" value="PBK81623.1"/>
    <property type="molecule type" value="Genomic_DNA"/>
</dbReference>
<keyword evidence="3" id="KW-1185">Reference proteome</keyword>
<dbReference type="OrthoDB" id="10459912at2759"/>
<evidence type="ECO:0000313" key="2">
    <source>
        <dbReference type="EMBL" id="PBK81623.1"/>
    </source>
</evidence>
<feature type="region of interest" description="Disordered" evidence="1">
    <location>
        <begin position="39"/>
        <end position="64"/>
    </location>
</feature>
<accession>A0A2H3CZU4</accession>
<gene>
    <name evidence="2" type="ORF">ARMGADRAFT_1091114</name>
</gene>
<dbReference type="AlphaFoldDB" id="A0A2H3CZU4"/>
<evidence type="ECO:0000256" key="1">
    <source>
        <dbReference type="SAM" id="MobiDB-lite"/>
    </source>
</evidence>
<protein>
    <submittedName>
        <fullName evidence="2">Uncharacterized protein</fullName>
    </submittedName>
</protein>
<reference evidence="3" key="1">
    <citation type="journal article" date="2017" name="Nat. Ecol. Evol.">
        <title>Genome expansion and lineage-specific genetic innovations in the forest pathogenic fungi Armillaria.</title>
        <authorList>
            <person name="Sipos G."/>
            <person name="Prasanna A.N."/>
            <person name="Walter M.C."/>
            <person name="O'Connor E."/>
            <person name="Balint B."/>
            <person name="Krizsan K."/>
            <person name="Kiss B."/>
            <person name="Hess J."/>
            <person name="Varga T."/>
            <person name="Slot J."/>
            <person name="Riley R."/>
            <person name="Boka B."/>
            <person name="Rigling D."/>
            <person name="Barry K."/>
            <person name="Lee J."/>
            <person name="Mihaltcheva S."/>
            <person name="LaButti K."/>
            <person name="Lipzen A."/>
            <person name="Waldron R."/>
            <person name="Moloney N.M."/>
            <person name="Sperisen C."/>
            <person name="Kredics L."/>
            <person name="Vagvoelgyi C."/>
            <person name="Patrignani A."/>
            <person name="Fitzpatrick D."/>
            <person name="Nagy I."/>
            <person name="Doyle S."/>
            <person name="Anderson J.B."/>
            <person name="Grigoriev I.V."/>
            <person name="Gueldener U."/>
            <person name="Muensterkoetter M."/>
            <person name="Nagy L.G."/>
        </authorList>
    </citation>
    <scope>NUCLEOTIDE SEQUENCE [LARGE SCALE GENOMIC DNA]</scope>
    <source>
        <strain evidence="3">Ar21-2</strain>
    </source>
</reference>
<evidence type="ECO:0000313" key="3">
    <source>
        <dbReference type="Proteomes" id="UP000217790"/>
    </source>
</evidence>
<dbReference type="Proteomes" id="UP000217790">
    <property type="component" value="Unassembled WGS sequence"/>
</dbReference>
<proteinExistence type="predicted"/>
<sequence length="155" mass="16971">MASNSSDSNSSYCGIDSCYGSDLSFSSLSHHKCRLPQKRARLHTAQQSQAHSVPTPPIAPTHHQLRSIPSSWTKLELESCSPEFPDLYMALSHSQVPEEHGTIFVIVAGIDAADLHQMFAHGAKLSSFCSLDEAADEPRLLWQQQDPKLGESLGN</sequence>
<name>A0A2H3CZU4_ARMGA</name>
<dbReference type="InParanoid" id="A0A2H3CZU4"/>